<feature type="binding site" evidence="11">
    <location>
        <position position="146"/>
    </location>
    <ligand>
        <name>Zn(2+)</name>
        <dbReference type="ChEBI" id="CHEBI:29105"/>
        <label>1</label>
    </ligand>
</feature>
<evidence type="ECO:0000256" key="3">
    <source>
        <dbReference type="ARBA" id="ARBA00022723"/>
    </source>
</evidence>
<feature type="repeat" description="CXXCXGXG motif" evidence="11">
    <location>
        <begin position="203"/>
        <end position="210"/>
    </location>
</feature>
<evidence type="ECO:0000256" key="5">
    <source>
        <dbReference type="ARBA" id="ARBA00022771"/>
    </source>
</evidence>
<dbReference type="PROSITE" id="PS00636">
    <property type="entry name" value="DNAJ_1"/>
    <property type="match status" value="1"/>
</dbReference>
<dbReference type="PANTHER" id="PTHR43096:SF48">
    <property type="entry name" value="CHAPERONE PROTEIN DNAJ"/>
    <property type="match status" value="1"/>
</dbReference>
<dbReference type="Gene3D" id="1.10.287.110">
    <property type="entry name" value="DnaJ domain"/>
    <property type="match status" value="1"/>
</dbReference>
<comment type="domain">
    <text evidence="11">The J domain is necessary and sufficient to stimulate DnaK ATPase activity. Zinc center 1 plays an important role in the autonomous, DnaK-independent chaperone activity of DnaJ. Zinc center 2 is essential for interaction with DnaK and for DnaJ activity.</text>
</comment>
<dbReference type="GO" id="GO:0005737">
    <property type="term" value="C:cytoplasm"/>
    <property type="evidence" value="ECO:0007669"/>
    <property type="project" value="UniProtKB-SubCell"/>
</dbReference>
<dbReference type="Proteomes" id="UP000886758">
    <property type="component" value="Unassembled WGS sequence"/>
</dbReference>
<reference evidence="15" key="2">
    <citation type="journal article" date="2021" name="PeerJ">
        <title>Extensive microbial diversity within the chicken gut microbiome revealed by metagenomics and culture.</title>
        <authorList>
            <person name="Gilroy R."/>
            <person name="Ravi A."/>
            <person name="Getino M."/>
            <person name="Pursley I."/>
            <person name="Horton D.L."/>
            <person name="Alikhan N.F."/>
            <person name="Baker D."/>
            <person name="Gharbi K."/>
            <person name="Hall N."/>
            <person name="Watson M."/>
            <person name="Adriaenssens E.M."/>
            <person name="Foster-Nyarko E."/>
            <person name="Jarju S."/>
            <person name="Secka A."/>
            <person name="Antonio M."/>
            <person name="Oren A."/>
            <person name="Chaudhuri R.R."/>
            <person name="La Ragione R."/>
            <person name="Hildebrand F."/>
            <person name="Pallen M.J."/>
        </authorList>
    </citation>
    <scope>NUCLEOTIDE SEQUENCE</scope>
    <source>
        <strain evidence="15">ChiW17-6978</strain>
    </source>
</reference>
<keyword evidence="3 11" id="KW-0479">Metal-binding</keyword>
<keyword evidence="8 11" id="KW-0143">Chaperone</keyword>
<feature type="binding site" evidence="11">
    <location>
        <position position="166"/>
    </location>
    <ligand>
        <name>Zn(2+)</name>
        <dbReference type="ChEBI" id="CHEBI:29105"/>
        <label>2</label>
    </ligand>
</feature>
<dbReference type="Pfam" id="PF01556">
    <property type="entry name" value="DnaJ_C"/>
    <property type="match status" value="1"/>
</dbReference>
<evidence type="ECO:0000313" key="15">
    <source>
        <dbReference type="EMBL" id="HIT50370.1"/>
    </source>
</evidence>
<feature type="repeat" description="CXXCXGXG motif" evidence="11">
    <location>
        <begin position="189"/>
        <end position="196"/>
    </location>
</feature>
<dbReference type="InterPro" id="IPR002939">
    <property type="entry name" value="DnaJ_C"/>
</dbReference>
<feature type="repeat" description="CXXCXGXG motif" evidence="11">
    <location>
        <begin position="163"/>
        <end position="170"/>
    </location>
</feature>
<keyword evidence="2 11" id="KW-0235">DNA replication</keyword>
<feature type="binding site" evidence="11">
    <location>
        <position position="206"/>
    </location>
    <ligand>
        <name>Zn(2+)</name>
        <dbReference type="ChEBI" id="CHEBI:29105"/>
        <label>1</label>
    </ligand>
</feature>
<feature type="binding site" evidence="11">
    <location>
        <position position="163"/>
    </location>
    <ligand>
        <name>Zn(2+)</name>
        <dbReference type="ChEBI" id="CHEBI:29105"/>
        <label>2</label>
    </ligand>
</feature>
<feature type="repeat" description="CXXCXGXG motif" evidence="11">
    <location>
        <begin position="146"/>
        <end position="153"/>
    </location>
</feature>
<comment type="caution">
    <text evidence="15">The sequence shown here is derived from an EMBL/GenBank/DDBJ whole genome shotgun (WGS) entry which is preliminary data.</text>
</comment>
<feature type="binding site" evidence="11">
    <location>
        <position position="203"/>
    </location>
    <ligand>
        <name>Zn(2+)</name>
        <dbReference type="ChEBI" id="CHEBI:29105"/>
        <label>1</label>
    </ligand>
</feature>
<dbReference type="PRINTS" id="PR00625">
    <property type="entry name" value="JDOMAIN"/>
</dbReference>
<evidence type="ECO:0000256" key="2">
    <source>
        <dbReference type="ARBA" id="ARBA00022705"/>
    </source>
</evidence>
<evidence type="ECO:0000256" key="9">
    <source>
        <dbReference type="ARBA" id="ARBA00061004"/>
    </source>
</evidence>
<dbReference type="SUPFAM" id="SSF49493">
    <property type="entry name" value="HSP40/DnaJ peptide-binding domain"/>
    <property type="match status" value="2"/>
</dbReference>
<dbReference type="PANTHER" id="PTHR43096">
    <property type="entry name" value="DNAJ HOMOLOG 1, MITOCHONDRIAL-RELATED"/>
    <property type="match status" value="1"/>
</dbReference>
<dbReference type="InterPro" id="IPR008971">
    <property type="entry name" value="HSP40/DnaJ_pept-bd"/>
</dbReference>
<dbReference type="HAMAP" id="MF_01152">
    <property type="entry name" value="DnaJ"/>
    <property type="match status" value="1"/>
</dbReference>
<keyword evidence="5 11" id="KW-0863">Zinc-finger</keyword>
<evidence type="ECO:0000256" key="8">
    <source>
        <dbReference type="ARBA" id="ARBA00023186"/>
    </source>
</evidence>
<dbReference type="GO" id="GO:0008270">
    <property type="term" value="F:zinc ion binding"/>
    <property type="evidence" value="ECO:0007669"/>
    <property type="project" value="UniProtKB-UniRule"/>
</dbReference>
<dbReference type="FunFam" id="2.10.230.10:FF:000002">
    <property type="entry name" value="Molecular chaperone DnaJ"/>
    <property type="match status" value="1"/>
</dbReference>
<accession>A0A9D1GRR9</accession>
<proteinExistence type="inferred from homology"/>
<feature type="binding site" evidence="11">
    <location>
        <position position="192"/>
    </location>
    <ligand>
        <name>Zn(2+)</name>
        <dbReference type="ChEBI" id="CHEBI:29105"/>
        <label>2</label>
    </ligand>
</feature>
<name>A0A9D1GRR9_9MOLU</name>
<dbReference type="GO" id="GO:0006260">
    <property type="term" value="P:DNA replication"/>
    <property type="evidence" value="ECO:0007669"/>
    <property type="project" value="UniProtKB-KW"/>
</dbReference>
<dbReference type="SMART" id="SM00271">
    <property type="entry name" value="DnaJ"/>
    <property type="match status" value="1"/>
</dbReference>
<feature type="zinc finger region" description="CR-type" evidence="12">
    <location>
        <begin position="133"/>
        <end position="215"/>
    </location>
</feature>
<dbReference type="InterPro" id="IPR018253">
    <property type="entry name" value="DnaJ_domain_CS"/>
</dbReference>
<keyword evidence="1 11" id="KW-0963">Cytoplasm</keyword>
<dbReference type="InterPro" id="IPR012724">
    <property type="entry name" value="DnaJ"/>
</dbReference>
<dbReference type="GO" id="GO:0005524">
    <property type="term" value="F:ATP binding"/>
    <property type="evidence" value="ECO:0007669"/>
    <property type="project" value="InterPro"/>
</dbReference>
<dbReference type="AlphaFoldDB" id="A0A9D1GRR9"/>
<dbReference type="GO" id="GO:0009408">
    <property type="term" value="P:response to heat"/>
    <property type="evidence" value="ECO:0007669"/>
    <property type="project" value="InterPro"/>
</dbReference>
<dbReference type="SUPFAM" id="SSF57938">
    <property type="entry name" value="DnaJ/Hsp40 cysteine-rich domain"/>
    <property type="match status" value="1"/>
</dbReference>
<dbReference type="FunFam" id="1.10.287.110:FF:000031">
    <property type="entry name" value="Molecular chaperone DnaJ"/>
    <property type="match status" value="1"/>
</dbReference>
<dbReference type="InterPro" id="IPR001623">
    <property type="entry name" value="DnaJ_domain"/>
</dbReference>
<dbReference type="NCBIfam" id="TIGR02349">
    <property type="entry name" value="DnaJ_bact"/>
    <property type="match status" value="1"/>
</dbReference>
<evidence type="ECO:0000313" key="16">
    <source>
        <dbReference type="Proteomes" id="UP000886758"/>
    </source>
</evidence>
<feature type="domain" description="J" evidence="13">
    <location>
        <begin position="5"/>
        <end position="69"/>
    </location>
</feature>
<comment type="subcellular location">
    <subcellularLocation>
        <location evidence="11">Cytoplasm</location>
    </subcellularLocation>
</comment>
<dbReference type="GO" id="GO:0051082">
    <property type="term" value="F:unfolded protein binding"/>
    <property type="evidence" value="ECO:0007669"/>
    <property type="project" value="UniProtKB-UniRule"/>
</dbReference>
<comment type="function">
    <text evidence="11">Participates actively in the response to hyperosmotic and heat shock by preventing the aggregation of stress-denatured proteins and by disaggregating proteins, also in an autonomous, DnaK-independent fashion. Unfolded proteins bind initially to DnaJ; upon interaction with the DnaJ-bound protein, DnaK hydrolyzes its bound ATP, resulting in the formation of a stable complex. GrpE releases ADP from DnaK; ATP binding to DnaK triggers the release of the substrate protein, thus completing the reaction cycle. Several rounds of ATP-dependent interactions between DnaJ, DnaK and GrpE are required for fully efficient folding. Also involved, together with DnaK and GrpE, in the DNA replication of plasmids through activation of initiation proteins.</text>
</comment>
<dbReference type="CDD" id="cd06257">
    <property type="entry name" value="DnaJ"/>
    <property type="match status" value="1"/>
</dbReference>
<feature type="binding site" evidence="11">
    <location>
        <position position="189"/>
    </location>
    <ligand>
        <name>Zn(2+)</name>
        <dbReference type="ChEBI" id="CHEBI:29105"/>
        <label>2</label>
    </ligand>
</feature>
<evidence type="ECO:0000256" key="4">
    <source>
        <dbReference type="ARBA" id="ARBA00022737"/>
    </source>
</evidence>
<evidence type="ECO:0000256" key="12">
    <source>
        <dbReference type="PROSITE-ProRule" id="PRU00546"/>
    </source>
</evidence>
<feature type="domain" description="CR-type" evidence="14">
    <location>
        <begin position="133"/>
        <end position="215"/>
    </location>
</feature>
<evidence type="ECO:0000256" key="7">
    <source>
        <dbReference type="ARBA" id="ARBA00023016"/>
    </source>
</evidence>
<evidence type="ECO:0000256" key="11">
    <source>
        <dbReference type="HAMAP-Rule" id="MF_01152"/>
    </source>
</evidence>
<dbReference type="Pfam" id="PF00684">
    <property type="entry name" value="DnaJ_CXXCXGXG"/>
    <property type="match status" value="1"/>
</dbReference>
<dbReference type="Pfam" id="PF00226">
    <property type="entry name" value="DnaJ"/>
    <property type="match status" value="1"/>
</dbReference>
<comment type="similarity">
    <text evidence="9 11">Belongs to the DnaJ family.</text>
</comment>
<evidence type="ECO:0000256" key="6">
    <source>
        <dbReference type="ARBA" id="ARBA00022833"/>
    </source>
</evidence>
<dbReference type="InterPro" id="IPR001305">
    <property type="entry name" value="HSP_DnaJ_Cys-rich_dom"/>
</dbReference>
<dbReference type="EMBL" id="DVLF01000157">
    <property type="protein sequence ID" value="HIT50370.1"/>
    <property type="molecule type" value="Genomic_DNA"/>
</dbReference>
<reference evidence="15" key="1">
    <citation type="submission" date="2020-10" db="EMBL/GenBank/DDBJ databases">
        <authorList>
            <person name="Gilroy R."/>
        </authorList>
    </citation>
    <scope>NUCLEOTIDE SEQUENCE</scope>
    <source>
        <strain evidence="15">ChiW17-6978</strain>
    </source>
</reference>
<keyword evidence="4 11" id="KW-0677">Repeat</keyword>
<dbReference type="FunFam" id="2.60.260.20:FF:000005">
    <property type="entry name" value="Chaperone protein dnaJ 1, mitochondrial"/>
    <property type="match status" value="1"/>
</dbReference>
<keyword evidence="7 11" id="KW-0346">Stress response</keyword>
<comment type="subunit">
    <text evidence="11">Homodimer.</text>
</comment>
<dbReference type="NCBIfam" id="NF008035">
    <property type="entry name" value="PRK10767.1"/>
    <property type="match status" value="1"/>
</dbReference>
<comment type="cofactor">
    <cofactor evidence="11">
        <name>Zn(2+)</name>
        <dbReference type="ChEBI" id="CHEBI:29105"/>
    </cofactor>
    <text evidence="11">Binds 2 Zn(2+) ions per monomer.</text>
</comment>
<feature type="binding site" evidence="11">
    <location>
        <position position="149"/>
    </location>
    <ligand>
        <name>Zn(2+)</name>
        <dbReference type="ChEBI" id="CHEBI:29105"/>
        <label>1</label>
    </ligand>
</feature>
<dbReference type="SUPFAM" id="SSF46565">
    <property type="entry name" value="Chaperone J-domain"/>
    <property type="match status" value="1"/>
</dbReference>
<evidence type="ECO:0000259" key="14">
    <source>
        <dbReference type="PROSITE" id="PS51188"/>
    </source>
</evidence>
<dbReference type="Gene3D" id="6.20.20.10">
    <property type="match status" value="2"/>
</dbReference>
<dbReference type="Gene3D" id="2.60.260.20">
    <property type="entry name" value="Urease metallochaperone UreE, N-terminal domain"/>
    <property type="match status" value="2"/>
</dbReference>
<dbReference type="PROSITE" id="PS51188">
    <property type="entry name" value="ZF_CR"/>
    <property type="match status" value="1"/>
</dbReference>
<gene>
    <name evidence="11 15" type="primary">dnaJ</name>
    <name evidence="15" type="ORF">IAD46_05025</name>
</gene>
<sequence length="372" mass="40469">MAKRDYYEVLGLQKGASQDDIRRAYRQLAKKYHPDVNKEPGAEEKFKEINEAYDTLSDEQKKARYDQFGFDDPTAGFGGGSGFSGFSGGFGGFEDIFSSFFGGGSTRSSSNGPRQGNDVEKNMTITFEEAVYGCKKKIRLTVEDECTACGGTGAYSKSDIKTCPKCKGQGRVFMRQQTIFGQSTVQTTCPDCGGTGKIITKKCDVCGGKGRVRRTKDVEVTIPAGIDTGMTLRMAGCGEAGINGGPNGDLYITFTVTPHQRFVRDGSDIILTVPISFSQAALGDSIEVPTIDSPVMLKIPAGTQSETKFRLRGKGCKNPKSSSSARGDQFVIVHVETPVNLTAEEKALFEQLGNVQKKEKKSPWDRFKNLFQ</sequence>
<dbReference type="GO" id="GO:0042026">
    <property type="term" value="P:protein refolding"/>
    <property type="evidence" value="ECO:0007669"/>
    <property type="project" value="TreeGrafter"/>
</dbReference>
<dbReference type="InterPro" id="IPR036410">
    <property type="entry name" value="HSP_DnaJ_Cys-rich_dom_sf"/>
</dbReference>
<evidence type="ECO:0000259" key="13">
    <source>
        <dbReference type="PROSITE" id="PS50076"/>
    </source>
</evidence>
<dbReference type="CDD" id="cd10719">
    <property type="entry name" value="DnaJ_zf"/>
    <property type="match status" value="1"/>
</dbReference>
<dbReference type="PROSITE" id="PS50076">
    <property type="entry name" value="DNAJ_2"/>
    <property type="match status" value="1"/>
</dbReference>
<dbReference type="InterPro" id="IPR036869">
    <property type="entry name" value="J_dom_sf"/>
</dbReference>
<evidence type="ECO:0000256" key="1">
    <source>
        <dbReference type="ARBA" id="ARBA00022490"/>
    </source>
</evidence>
<organism evidence="15 16">
    <name type="scientific">Candidatus Pelethenecus faecipullorum</name>
    <dbReference type="NCBI Taxonomy" id="2840900"/>
    <lineage>
        <taxon>Bacteria</taxon>
        <taxon>Bacillati</taxon>
        <taxon>Mycoplasmatota</taxon>
        <taxon>Mollicutes</taxon>
        <taxon>Candidatus Pelethenecus</taxon>
    </lineage>
</organism>
<dbReference type="CDD" id="cd10747">
    <property type="entry name" value="DnaJ_C"/>
    <property type="match status" value="1"/>
</dbReference>
<keyword evidence="6 11" id="KW-0862">Zinc</keyword>
<dbReference type="GO" id="GO:0031072">
    <property type="term" value="F:heat shock protein binding"/>
    <property type="evidence" value="ECO:0007669"/>
    <property type="project" value="InterPro"/>
</dbReference>
<protein>
    <recommendedName>
        <fullName evidence="10 11">Chaperone protein DnaJ</fullName>
    </recommendedName>
</protein>
<evidence type="ECO:0000256" key="10">
    <source>
        <dbReference type="ARBA" id="ARBA00067609"/>
    </source>
</evidence>